<gene>
    <name evidence="12" type="ORF">SNE25_08220</name>
</gene>
<dbReference type="InterPro" id="IPR039426">
    <property type="entry name" value="TonB-dep_rcpt-like"/>
</dbReference>
<dbReference type="Gene3D" id="2.40.170.20">
    <property type="entry name" value="TonB-dependent receptor, beta-barrel domain"/>
    <property type="match status" value="1"/>
</dbReference>
<evidence type="ECO:0000256" key="5">
    <source>
        <dbReference type="ARBA" id="ARBA00023077"/>
    </source>
</evidence>
<dbReference type="Pfam" id="PF00593">
    <property type="entry name" value="TonB_dep_Rec_b-barrel"/>
    <property type="match status" value="1"/>
</dbReference>
<evidence type="ECO:0000256" key="7">
    <source>
        <dbReference type="ARBA" id="ARBA00023237"/>
    </source>
</evidence>
<dbReference type="InterPro" id="IPR037066">
    <property type="entry name" value="Plug_dom_sf"/>
</dbReference>
<evidence type="ECO:0000313" key="12">
    <source>
        <dbReference type="EMBL" id="WPU95507.1"/>
    </source>
</evidence>
<keyword evidence="7 8" id="KW-0998">Cell outer membrane</keyword>
<evidence type="ECO:0000256" key="3">
    <source>
        <dbReference type="ARBA" id="ARBA00022452"/>
    </source>
</evidence>
<sequence length="1108" mass="120481">MKKNLLKKYSVLSVIFLLTYTASWAGTVHLSCLARFSANINADIIIKGAVVDEAGVGIPGVSVAIKGTIKGVQTDVAGKFSIPVSDTSGSVLVFTFIGYERQEVAVAGRTSITVKLKPNVRQLNEVVAIGYGAIKRKDLTGSVSSVKASDLRDIPISSAADALAGRLAGVQVTSSEGAPGAETNIVIRGGGSITQSNAPLYVIDGIQVESGLSGLSPQDIESIDVLKDASSTAIYGARGANGVIVVTTKGGNIMKTTVTYNGTFGLNKLTKSLDVMNPYEFVVYQYERSRGNPADEESFGNNYGHSFDTLSVYHDSPGINWQHQMFGRNALMKTHNLAITGGTAATKFNISLTKNTQDGIMLNSNFDRNIANIKFEHTANTKLTTGFTLRASDQAVLGSGTSAGGFTQSSRLRQTIRYKPLIKNTLSIDDFDQAYYNETNALGNGVFLINPLALSKAEYQNAGITAFNLGGYVTYKVIPSLSFTSTASFDSNVSETDIFADVNTPLSIGSGLGLPIVSILNTNKRTIDFSNVLTFSNSTFKKNGFNKNNAYSVLLGQEIYEVSLQQGGNILREFPVGITADKALGQLNLGKTMSGYPTSLRSKNRLLSFFSRLNYTYKNKYLASFTLRADGSSKFAQDQRWGYFPSGALAWRLSEEDFMKKINFISEAKLRLSYGQSGNNRIGDFLYLQSFVSNVFPYGLNETLVPGYVATQLANAKLKWETTISKNIGLDLGLFGNRLQLSVDAYQNDVNDLLIPIPIPSNSGYTTQLQNVGSTRNTGIEFQLSGRIVSTKDFTWSSNFNIAFNKNTIKSLSNGMDYYLQGSGWGISGQPADFIVKVGSPVGAMYGYVTDGFYKPDDFNYDPATKIYKLKDGVANNAAVAGIPQPGSIKFKDLNGDNLVDSKNDRTIIGNNTPKFSGGLNQQFRYKNFDLSVFMNFVYGNKIMNANKIEFTNGYLRNNNMLNIMTDRWRTIDDQGNVIQSTTTVNGVGVATGEAPEVLAAANKDAKIWQPIKGTGAYTLHSWAIEDGSFLRINNITLGYSFSSRLLERIKIKKLRIYGTLNNVAVFTNYTGYDPEVSVINKTPVTPGVDYSAYPRNKAYLVGVNLTL</sequence>
<feature type="domain" description="TonB-dependent receptor-like beta-barrel" evidence="10">
    <location>
        <begin position="459"/>
        <end position="858"/>
    </location>
</feature>
<dbReference type="Gene3D" id="2.170.130.10">
    <property type="entry name" value="TonB-dependent receptor, plug domain"/>
    <property type="match status" value="1"/>
</dbReference>
<dbReference type="InterPro" id="IPR008969">
    <property type="entry name" value="CarboxyPept-like_regulatory"/>
</dbReference>
<evidence type="ECO:0000256" key="2">
    <source>
        <dbReference type="ARBA" id="ARBA00022448"/>
    </source>
</evidence>
<dbReference type="NCBIfam" id="TIGR04057">
    <property type="entry name" value="SusC_RagA_signa"/>
    <property type="match status" value="1"/>
</dbReference>
<dbReference type="SUPFAM" id="SSF56935">
    <property type="entry name" value="Porins"/>
    <property type="match status" value="1"/>
</dbReference>
<keyword evidence="5 9" id="KW-0798">TonB box</keyword>
<dbReference type="Proteomes" id="UP001324380">
    <property type="component" value="Chromosome"/>
</dbReference>
<name>A0ABZ0TQW0_9SPHI</name>
<dbReference type="EMBL" id="CP139558">
    <property type="protein sequence ID" value="WPU95507.1"/>
    <property type="molecule type" value="Genomic_DNA"/>
</dbReference>
<dbReference type="PROSITE" id="PS52016">
    <property type="entry name" value="TONB_DEPENDENT_REC_3"/>
    <property type="match status" value="1"/>
</dbReference>
<comment type="subcellular location">
    <subcellularLocation>
        <location evidence="1 8">Cell outer membrane</location>
        <topology evidence="1 8">Multi-pass membrane protein</topology>
    </subcellularLocation>
</comment>
<evidence type="ECO:0000256" key="6">
    <source>
        <dbReference type="ARBA" id="ARBA00023136"/>
    </source>
</evidence>
<dbReference type="InterPro" id="IPR023996">
    <property type="entry name" value="TonB-dep_OMP_SusC/RagA"/>
</dbReference>
<keyword evidence="3 8" id="KW-1134">Transmembrane beta strand</keyword>
<dbReference type="Pfam" id="PF07715">
    <property type="entry name" value="Plug"/>
    <property type="match status" value="1"/>
</dbReference>
<keyword evidence="12" id="KW-0675">Receptor</keyword>
<evidence type="ECO:0000256" key="1">
    <source>
        <dbReference type="ARBA" id="ARBA00004571"/>
    </source>
</evidence>
<dbReference type="SUPFAM" id="SSF49464">
    <property type="entry name" value="Carboxypeptidase regulatory domain-like"/>
    <property type="match status" value="1"/>
</dbReference>
<protein>
    <submittedName>
        <fullName evidence="12">TonB-dependent receptor</fullName>
    </submittedName>
</protein>
<evidence type="ECO:0000313" key="13">
    <source>
        <dbReference type="Proteomes" id="UP001324380"/>
    </source>
</evidence>
<dbReference type="Gene3D" id="2.60.40.1120">
    <property type="entry name" value="Carboxypeptidase-like, regulatory domain"/>
    <property type="match status" value="1"/>
</dbReference>
<dbReference type="InterPro" id="IPR023997">
    <property type="entry name" value="TonB-dep_OMP_SusC/RagA_CS"/>
</dbReference>
<feature type="domain" description="TonB-dependent receptor plug" evidence="11">
    <location>
        <begin position="136"/>
        <end position="243"/>
    </location>
</feature>
<evidence type="ECO:0000256" key="8">
    <source>
        <dbReference type="PROSITE-ProRule" id="PRU01360"/>
    </source>
</evidence>
<evidence type="ECO:0000256" key="4">
    <source>
        <dbReference type="ARBA" id="ARBA00022692"/>
    </source>
</evidence>
<keyword evidence="6 8" id="KW-0472">Membrane</keyword>
<organism evidence="12 13">
    <name type="scientific">Mucilaginibacter sabulilitoris</name>
    <dbReference type="NCBI Taxonomy" id="1173583"/>
    <lineage>
        <taxon>Bacteria</taxon>
        <taxon>Pseudomonadati</taxon>
        <taxon>Bacteroidota</taxon>
        <taxon>Sphingobacteriia</taxon>
        <taxon>Sphingobacteriales</taxon>
        <taxon>Sphingobacteriaceae</taxon>
        <taxon>Mucilaginibacter</taxon>
    </lineage>
</organism>
<keyword evidence="4 8" id="KW-0812">Transmembrane</keyword>
<dbReference type="RefSeq" id="WP_321564617.1">
    <property type="nucleotide sequence ID" value="NZ_CP139558.1"/>
</dbReference>
<evidence type="ECO:0000259" key="11">
    <source>
        <dbReference type="Pfam" id="PF07715"/>
    </source>
</evidence>
<dbReference type="InterPro" id="IPR036942">
    <property type="entry name" value="Beta-barrel_TonB_sf"/>
</dbReference>
<comment type="similarity">
    <text evidence="8 9">Belongs to the TonB-dependent receptor family.</text>
</comment>
<dbReference type="InterPro" id="IPR012910">
    <property type="entry name" value="Plug_dom"/>
</dbReference>
<reference evidence="12 13" key="1">
    <citation type="submission" date="2023-11" db="EMBL/GenBank/DDBJ databases">
        <title>Analysis of the Genomes of Mucilaginibacter gossypii cycad 4 and M. sabulilitoris SNA2: microbes with the potential for plant growth promotion.</title>
        <authorList>
            <person name="Hirsch A.M."/>
            <person name="Humm E."/>
            <person name="Rubbi M."/>
            <person name="Del Vecchio G."/>
            <person name="Ha S.M."/>
            <person name="Pellegrini M."/>
            <person name="Gunsalus R.P."/>
        </authorList>
    </citation>
    <scope>NUCLEOTIDE SEQUENCE [LARGE SCALE GENOMIC DNA]</scope>
    <source>
        <strain evidence="12 13">SNA2</strain>
    </source>
</reference>
<evidence type="ECO:0000256" key="9">
    <source>
        <dbReference type="RuleBase" id="RU003357"/>
    </source>
</evidence>
<evidence type="ECO:0000259" key="10">
    <source>
        <dbReference type="Pfam" id="PF00593"/>
    </source>
</evidence>
<dbReference type="Pfam" id="PF13715">
    <property type="entry name" value="CarbopepD_reg_2"/>
    <property type="match status" value="1"/>
</dbReference>
<keyword evidence="2 8" id="KW-0813">Transport</keyword>
<keyword evidence="13" id="KW-1185">Reference proteome</keyword>
<proteinExistence type="inferred from homology"/>
<accession>A0ABZ0TQW0</accession>
<dbReference type="InterPro" id="IPR000531">
    <property type="entry name" value="Beta-barrel_TonB"/>
</dbReference>
<dbReference type="NCBIfam" id="TIGR04056">
    <property type="entry name" value="OMP_RagA_SusC"/>
    <property type="match status" value="1"/>
</dbReference>